<evidence type="ECO:0000256" key="5">
    <source>
        <dbReference type="SAM" id="Phobius"/>
    </source>
</evidence>
<dbReference type="SUPFAM" id="SSF103481">
    <property type="entry name" value="Multidrug resistance efflux transporter EmrE"/>
    <property type="match status" value="2"/>
</dbReference>
<evidence type="ECO:0000256" key="2">
    <source>
        <dbReference type="ARBA" id="ARBA00022692"/>
    </source>
</evidence>
<sequence>MRTRDIGLAGLIVLVWGVNFAVIKAGLHGVPPLLLGALRFVLAALPVLFVSRPKLPWRLYILYGLTISVGQFGFLFSAIHVGMPTGLASVVLQSQAFFTLLLSLLWLGERWRTSQLLGLLLAAGGLALIGMAHGLGMPLLGFLFTLCAASMWACGNIVTRQVAKHGPVNMFAFVVWASLIPPLPFLGLSLAIEGPEAIRTALTGFSWPSLLAVAYLAWVATLLGYGLWSRLLARYPANQVAPFSLLVPVVGLITAWVVYREQLNGQQWGGVVLLMAGLLVNLQGARLWSLLRGQPAPARTG</sequence>
<dbReference type="InterPro" id="IPR050638">
    <property type="entry name" value="AA-Vitamin_Transporters"/>
</dbReference>
<organism evidence="7 8">
    <name type="scientific">Leeia aquatica</name>
    <dbReference type="NCBI Taxonomy" id="2725557"/>
    <lineage>
        <taxon>Bacteria</taxon>
        <taxon>Pseudomonadati</taxon>
        <taxon>Pseudomonadota</taxon>
        <taxon>Betaproteobacteria</taxon>
        <taxon>Neisseriales</taxon>
        <taxon>Leeiaceae</taxon>
        <taxon>Leeia</taxon>
    </lineage>
</organism>
<feature type="transmembrane region" description="Helical" evidence="5">
    <location>
        <begin position="87"/>
        <end position="107"/>
    </location>
</feature>
<keyword evidence="2 5" id="KW-0812">Transmembrane</keyword>
<dbReference type="GO" id="GO:0016020">
    <property type="term" value="C:membrane"/>
    <property type="evidence" value="ECO:0007669"/>
    <property type="project" value="UniProtKB-SubCell"/>
</dbReference>
<comment type="subcellular location">
    <subcellularLocation>
        <location evidence="1">Membrane</location>
        <topology evidence="1">Multi-pass membrane protein</topology>
    </subcellularLocation>
</comment>
<feature type="transmembrane region" description="Helical" evidence="5">
    <location>
        <begin position="33"/>
        <end position="51"/>
    </location>
</feature>
<dbReference type="PANTHER" id="PTHR32322">
    <property type="entry name" value="INNER MEMBRANE TRANSPORTER"/>
    <property type="match status" value="1"/>
</dbReference>
<feature type="domain" description="EamA" evidence="6">
    <location>
        <begin position="9"/>
        <end position="130"/>
    </location>
</feature>
<dbReference type="Proteomes" id="UP000587991">
    <property type="component" value="Unassembled WGS sequence"/>
</dbReference>
<reference evidence="7 8" key="1">
    <citation type="submission" date="2020-04" db="EMBL/GenBank/DDBJ databases">
        <title>Draft genome of Leeia sp. IMCC25680.</title>
        <authorList>
            <person name="Song J."/>
            <person name="Cho J.-C."/>
        </authorList>
    </citation>
    <scope>NUCLEOTIDE SEQUENCE [LARGE SCALE GENOMIC DNA]</scope>
    <source>
        <strain evidence="7 8">IMCC25680</strain>
    </source>
</reference>
<evidence type="ECO:0000313" key="7">
    <source>
        <dbReference type="EMBL" id="NLR76225.1"/>
    </source>
</evidence>
<feature type="transmembrane region" description="Helical" evidence="5">
    <location>
        <begin position="139"/>
        <end position="158"/>
    </location>
</feature>
<feature type="transmembrane region" description="Helical" evidence="5">
    <location>
        <begin position="265"/>
        <end position="282"/>
    </location>
</feature>
<keyword evidence="4 5" id="KW-0472">Membrane</keyword>
<accession>A0A847SBF0</accession>
<comment type="caution">
    <text evidence="7">The sequence shown here is derived from an EMBL/GenBank/DDBJ whole genome shotgun (WGS) entry which is preliminary data.</text>
</comment>
<feature type="transmembrane region" description="Helical" evidence="5">
    <location>
        <begin position="240"/>
        <end position="259"/>
    </location>
</feature>
<gene>
    <name evidence="7" type="ORF">HF682_13755</name>
</gene>
<dbReference type="RefSeq" id="WP_168877893.1">
    <property type="nucleotide sequence ID" value="NZ_JABAIM010000003.1"/>
</dbReference>
<feature type="transmembrane region" description="Helical" evidence="5">
    <location>
        <begin position="60"/>
        <end position="81"/>
    </location>
</feature>
<name>A0A847SBF0_9NEIS</name>
<proteinExistence type="predicted"/>
<feature type="domain" description="EamA" evidence="6">
    <location>
        <begin position="140"/>
        <end position="281"/>
    </location>
</feature>
<feature type="transmembrane region" description="Helical" evidence="5">
    <location>
        <begin position="116"/>
        <end position="133"/>
    </location>
</feature>
<dbReference type="AlphaFoldDB" id="A0A847SBF0"/>
<keyword evidence="3 5" id="KW-1133">Transmembrane helix</keyword>
<dbReference type="PANTHER" id="PTHR32322:SF9">
    <property type="entry name" value="AMINO-ACID METABOLITE EFFLUX PUMP-RELATED"/>
    <property type="match status" value="1"/>
</dbReference>
<feature type="transmembrane region" description="Helical" evidence="5">
    <location>
        <begin position="204"/>
        <end position="228"/>
    </location>
</feature>
<protein>
    <submittedName>
        <fullName evidence="7">EamA family transporter</fullName>
    </submittedName>
</protein>
<keyword evidence="8" id="KW-1185">Reference proteome</keyword>
<feature type="transmembrane region" description="Helical" evidence="5">
    <location>
        <begin position="7"/>
        <end position="27"/>
    </location>
</feature>
<evidence type="ECO:0000259" key="6">
    <source>
        <dbReference type="Pfam" id="PF00892"/>
    </source>
</evidence>
<dbReference type="InterPro" id="IPR000620">
    <property type="entry name" value="EamA_dom"/>
</dbReference>
<dbReference type="Pfam" id="PF00892">
    <property type="entry name" value="EamA"/>
    <property type="match status" value="2"/>
</dbReference>
<dbReference type="EMBL" id="JABAIM010000003">
    <property type="protein sequence ID" value="NLR76225.1"/>
    <property type="molecule type" value="Genomic_DNA"/>
</dbReference>
<evidence type="ECO:0000256" key="1">
    <source>
        <dbReference type="ARBA" id="ARBA00004141"/>
    </source>
</evidence>
<dbReference type="InterPro" id="IPR037185">
    <property type="entry name" value="EmrE-like"/>
</dbReference>
<evidence type="ECO:0000256" key="3">
    <source>
        <dbReference type="ARBA" id="ARBA00022989"/>
    </source>
</evidence>
<feature type="transmembrane region" description="Helical" evidence="5">
    <location>
        <begin position="170"/>
        <end position="192"/>
    </location>
</feature>
<evidence type="ECO:0000256" key="4">
    <source>
        <dbReference type="ARBA" id="ARBA00023136"/>
    </source>
</evidence>
<dbReference type="Gene3D" id="1.10.3730.20">
    <property type="match status" value="1"/>
</dbReference>
<evidence type="ECO:0000313" key="8">
    <source>
        <dbReference type="Proteomes" id="UP000587991"/>
    </source>
</evidence>